<organism evidence="2 3">
    <name type="scientific">Symbiodinium necroappetens</name>
    <dbReference type="NCBI Taxonomy" id="1628268"/>
    <lineage>
        <taxon>Eukaryota</taxon>
        <taxon>Sar</taxon>
        <taxon>Alveolata</taxon>
        <taxon>Dinophyceae</taxon>
        <taxon>Suessiales</taxon>
        <taxon>Symbiodiniaceae</taxon>
        <taxon>Symbiodinium</taxon>
    </lineage>
</organism>
<name>A0A813C5C3_9DINO</name>
<proteinExistence type="predicted"/>
<evidence type="ECO:0000256" key="1">
    <source>
        <dbReference type="SAM" id="MobiDB-lite"/>
    </source>
</evidence>
<feature type="non-terminal residue" evidence="2">
    <location>
        <position position="605"/>
    </location>
</feature>
<dbReference type="Proteomes" id="UP000601435">
    <property type="component" value="Unassembled WGS sequence"/>
</dbReference>
<comment type="caution">
    <text evidence="2">The sequence shown here is derived from an EMBL/GenBank/DDBJ whole genome shotgun (WGS) entry which is preliminary data.</text>
</comment>
<gene>
    <name evidence="2" type="ORF">SNEC2469_LOCUS33488</name>
</gene>
<accession>A0A813C5C3</accession>
<evidence type="ECO:0000313" key="2">
    <source>
        <dbReference type="EMBL" id="CAE7939376.1"/>
    </source>
</evidence>
<dbReference type="AlphaFoldDB" id="A0A813C5C3"/>
<dbReference type="OrthoDB" id="414581at2759"/>
<keyword evidence="3" id="KW-1185">Reference proteome</keyword>
<sequence length="605" mass="68993">VRGLASESDLGALRMWPRAAVLADGKGPWPHGPVDVLRLHAKPNLRELFDWFAVDGRLDGSGLTRLLQAQRESDGLREEISDAFSRMLQATVFRLKTNASLGWEDFRITYQHSYFPLRKNRFTKFAAWSCLKVRRQTLPKDSYHYRYLPKMEARFLAAVGRTMVEWCNDHVRHRRKPKPQTPPPPPTGGYREESQILSFTAMLAQGCKASEATLRCSFPRKAGQRGRLAVLVTGIKNRYYPRSAFKHVVAPAAREGYEVDYFALLDWKSAITTDRITGQAVGVFNPLHANNKREARSLPNPQFANASVRQGLSLVSRLARASGASSLYLQFLDPGLQEDPPRQGCNRYLGQGSAEVMNYRRTRLTYKNVEILWNITLERLKRQGLAAYNHVLWQREDAHWVSDLRLDLFRDPWTVSGFSMSGACEAAPSILPEGHISDKVFLAGEVAASSFFKLYDLVNCGNPNPELSRVRHPEHFIVEATRALGLKFQVAQRDREIQNQAPHREVQAFLCCFRRFGLFQVMRLHLECTCWRLLTLRASMLSCGLLWHAFCLWLEVSRGFVNTHRRLSMFIRKVRPGFTTSQKLGTRNAHPAPAYLPAIPALRIY</sequence>
<reference evidence="2" key="1">
    <citation type="submission" date="2021-02" db="EMBL/GenBank/DDBJ databases">
        <authorList>
            <person name="Dougan E. K."/>
            <person name="Rhodes N."/>
            <person name="Thang M."/>
            <person name="Chan C."/>
        </authorList>
    </citation>
    <scope>NUCLEOTIDE SEQUENCE</scope>
</reference>
<evidence type="ECO:0000313" key="3">
    <source>
        <dbReference type="Proteomes" id="UP000601435"/>
    </source>
</evidence>
<dbReference type="EMBL" id="CAJNJA010088619">
    <property type="protein sequence ID" value="CAE7939376.1"/>
    <property type="molecule type" value="Genomic_DNA"/>
</dbReference>
<feature type="region of interest" description="Disordered" evidence="1">
    <location>
        <begin position="172"/>
        <end position="191"/>
    </location>
</feature>
<protein>
    <submittedName>
        <fullName evidence="2">Uncharacterized protein</fullName>
    </submittedName>
</protein>